<proteinExistence type="predicted"/>
<gene>
    <name evidence="1" type="ORF">TSPGSL018_11011</name>
</gene>
<evidence type="ECO:0000313" key="1">
    <source>
        <dbReference type="EMBL" id="JAC67496.1"/>
    </source>
</evidence>
<sequence>MLSSSTSVCVWALPL</sequence>
<dbReference type="EMBL" id="GBEZ01019002">
    <property type="protein sequence ID" value="JAC67496.1"/>
    <property type="molecule type" value="Transcribed_RNA"/>
</dbReference>
<organism evidence="1">
    <name type="scientific">Tetraselmis sp. GSL018</name>
    <dbReference type="NCBI Taxonomy" id="582737"/>
    <lineage>
        <taxon>Eukaryota</taxon>
        <taxon>Viridiplantae</taxon>
        <taxon>Chlorophyta</taxon>
        <taxon>core chlorophytes</taxon>
        <taxon>Chlorodendrophyceae</taxon>
        <taxon>Chlorodendrales</taxon>
        <taxon>Chlorodendraceae</taxon>
        <taxon>Tetraselmis</taxon>
    </lineage>
</organism>
<protein>
    <submittedName>
        <fullName evidence="1">Uncharacterized protein</fullName>
    </submittedName>
</protein>
<reference evidence="1" key="1">
    <citation type="submission" date="2014-05" db="EMBL/GenBank/DDBJ databases">
        <title>The transcriptome of the halophilic microalga Tetraselmis sp. GSL018 isolated from the Great Salt Lake, Utah.</title>
        <authorList>
            <person name="Jinkerson R.E."/>
            <person name="D'Adamo S."/>
            <person name="Posewitz M.C."/>
        </authorList>
    </citation>
    <scope>NUCLEOTIDE SEQUENCE</scope>
    <source>
        <strain evidence="1">GSL018</strain>
    </source>
</reference>
<accession>A0A061RAF7</accession>
<name>A0A061RAF7_9CHLO</name>